<feature type="region of interest" description="Disordered" evidence="1">
    <location>
        <begin position="56"/>
        <end position="185"/>
    </location>
</feature>
<reference evidence="2 3" key="1">
    <citation type="journal article" date="2018" name="Mol. Biol. Evol.">
        <title>Broad Genomic Sampling Reveals a Smut Pathogenic Ancestry of the Fungal Clade Ustilaginomycotina.</title>
        <authorList>
            <person name="Kijpornyongpan T."/>
            <person name="Mondo S.J."/>
            <person name="Barry K."/>
            <person name="Sandor L."/>
            <person name="Lee J."/>
            <person name="Lipzen A."/>
            <person name="Pangilinan J."/>
            <person name="LaButti K."/>
            <person name="Hainaut M."/>
            <person name="Henrissat B."/>
            <person name="Grigoriev I.V."/>
            <person name="Spatafora J.W."/>
            <person name="Aime M.C."/>
        </authorList>
    </citation>
    <scope>NUCLEOTIDE SEQUENCE [LARGE SCALE GENOMIC DNA]</scope>
    <source>
        <strain evidence="2 3">MCA 4186</strain>
    </source>
</reference>
<organism evidence="2 3">
    <name type="scientific">Tilletiopsis washingtonensis</name>
    <dbReference type="NCBI Taxonomy" id="58919"/>
    <lineage>
        <taxon>Eukaryota</taxon>
        <taxon>Fungi</taxon>
        <taxon>Dikarya</taxon>
        <taxon>Basidiomycota</taxon>
        <taxon>Ustilaginomycotina</taxon>
        <taxon>Exobasidiomycetes</taxon>
        <taxon>Entylomatales</taxon>
        <taxon>Entylomatales incertae sedis</taxon>
        <taxon>Tilletiopsis</taxon>
    </lineage>
</organism>
<sequence>MPRPERTPLRTSLEAAASHMQQPLTAHALARLGGASASSGAVEAYVASQAQQHFAAAPPRLSMPAQPAPHDRAAFTGTPRPEKEPPALRPALVPRQPVARHDGAITDSAVPEKSKSVGRARSMRARDEDRASRPVAEPSSGAAEKRTIEQAGHRSDKRAATADRTRPNVAAPALPANEARGLPEGYWADEAAVAARLEARKLERRDRKAQRNGIQPAEATPKTAARVVDRSAPHATLLRRASRQSSKSRGRAEDAEEEELPERGKGRKRGTTTAEETRSKRLKKQTAKISLLPSTRSGSSRLTNAPAREPLLGLFNHGAASGPTMRGPRGTRSTPTDLMFRERPFLQGKTAGGSGRTKRRLIHAEDDAEASEASVDDTREKSKRRKALPPADERQAAERLEPQEATGSVDSDASEAHSAHSLAQRRRDKSSKDALEAGPGATSASDPSAQLQDEDDARLLLFHQRQREVQTSPEWRSATYAQRQRPASPVRPYRPIIDSRAASRSTASPEPPARAARASLQRSSTAPEAQPASSSCAPLRHLHPLERAVEHSVPETRGGGLMAFGPGAAVPSNAWRAPHRLAELHRGGTSGEQDLAALPRPRGAPPQPLEHLGLALETSSEPGGIETRRAEPRLHRSSSFEALLRACERGELSPEPQVRASVPPNEALAWPPRAPQPFQRPELRAVSPHACPEQDELCEQVLVQLEEANAFDWDAESVAGARMPARQSHHLEQETRHEHEPEFEQEPEHRYLLPHLPVLAAVPQPLSSAADPLDFLTGPGHPSTPPTSHRAFSYAFDAPRLTPYQHARVLQTAASAAQSFSSAEDPLAACSALPSPAAEPDSEMQQEREDELWQPRWLRPEPKKRSSHATPSRKQMQGFWKPRAL</sequence>
<gene>
    <name evidence="2" type="ORF">FA09DRAFT_329521</name>
</gene>
<feature type="compositionally biased region" description="Basic residues" evidence="1">
    <location>
        <begin position="240"/>
        <end position="249"/>
    </location>
</feature>
<feature type="compositionally biased region" description="Basic and acidic residues" evidence="1">
    <location>
        <begin position="729"/>
        <end position="747"/>
    </location>
</feature>
<name>A0A316ZBQ8_9BASI</name>
<feature type="region of interest" description="Disordered" evidence="1">
    <location>
        <begin position="725"/>
        <end position="747"/>
    </location>
</feature>
<dbReference type="RefSeq" id="XP_025598743.1">
    <property type="nucleotide sequence ID" value="XM_025742212.1"/>
</dbReference>
<evidence type="ECO:0000313" key="3">
    <source>
        <dbReference type="Proteomes" id="UP000245946"/>
    </source>
</evidence>
<feature type="region of interest" description="Disordered" evidence="1">
    <location>
        <begin position="827"/>
        <end position="885"/>
    </location>
</feature>
<feature type="compositionally biased region" description="Basic and acidic residues" evidence="1">
    <location>
        <begin position="391"/>
        <end position="402"/>
    </location>
</feature>
<feature type="compositionally biased region" description="Polar residues" evidence="1">
    <location>
        <begin position="469"/>
        <end position="482"/>
    </location>
</feature>
<protein>
    <submittedName>
        <fullName evidence="2">Uncharacterized protein</fullName>
    </submittedName>
</protein>
<evidence type="ECO:0000256" key="1">
    <source>
        <dbReference type="SAM" id="MobiDB-lite"/>
    </source>
</evidence>
<feature type="compositionally biased region" description="Basic and acidic residues" evidence="1">
    <location>
        <begin position="143"/>
        <end position="166"/>
    </location>
</feature>
<evidence type="ECO:0000313" key="2">
    <source>
        <dbReference type="EMBL" id="PWN98464.1"/>
    </source>
</evidence>
<feature type="compositionally biased region" description="Polar residues" evidence="1">
    <location>
        <begin position="292"/>
        <end position="303"/>
    </location>
</feature>
<feature type="region of interest" description="Disordered" evidence="1">
    <location>
        <begin position="202"/>
        <end position="537"/>
    </location>
</feature>
<keyword evidence="3" id="KW-1185">Reference proteome</keyword>
<proteinExistence type="predicted"/>
<dbReference type="Proteomes" id="UP000245946">
    <property type="component" value="Unassembled WGS sequence"/>
</dbReference>
<dbReference type="AlphaFoldDB" id="A0A316ZBQ8"/>
<dbReference type="GeneID" id="37269756"/>
<feature type="compositionally biased region" description="Low complexity" evidence="1">
    <location>
        <begin position="827"/>
        <end position="839"/>
    </location>
</feature>
<dbReference type="EMBL" id="KZ819291">
    <property type="protein sequence ID" value="PWN98464.1"/>
    <property type="molecule type" value="Genomic_DNA"/>
</dbReference>
<feature type="compositionally biased region" description="Low complexity" evidence="1">
    <location>
        <begin position="499"/>
        <end position="526"/>
    </location>
</feature>
<accession>A0A316ZBQ8</accession>
<feature type="region of interest" description="Disordered" evidence="1">
    <location>
        <begin position="1"/>
        <end position="20"/>
    </location>
</feature>
<feature type="compositionally biased region" description="Basic and acidic residues" evidence="1">
    <location>
        <begin position="99"/>
        <end position="115"/>
    </location>
</feature>
<feature type="compositionally biased region" description="Polar residues" evidence="1">
    <location>
        <begin position="442"/>
        <end position="451"/>
    </location>
</feature>
<feature type="compositionally biased region" description="Basic and acidic residues" evidence="1">
    <location>
        <begin position="845"/>
        <end position="864"/>
    </location>
</feature>